<sequence length="451" mass="50948">MSNERIVIAGAGLAGSLMAVYLARRGHEVTVFEKRPDMRRETISAGRSINLALANRGMAGLEGAGVMDRIKDLLIPMEGRMLHDEQGNLDFQAYGKRPEEVIYSVSRGELNKRLMDAADETGQVHFHFNQALESVDFRQRRIHLRDESSGEEQVLECDRLIATDGAGSPTRQAMKEHLGMDVSEELLGHGYKELNIPGTADGDWQMERGALHIWPRGGYMLIALPNLDGSFTVTLFLPHEGEPSFTSLGDDPERIRRFFENNFQDATALMPALVGTYRENPLGKLGTVRTPHWRVEDFALLLGDAAHAIVPFHGQGMNCAFEDCLELDRCLDEFSGDWEQAFAATEERRQPNANAIADMALENYVEMRDSVRDPKFKLQKELGWKLEERYPNRFIPRYSMVMFHHLPYAEAQSRGRIQQGILDELTEGVDSVEAVDMERADALIRERLDEV</sequence>
<proteinExistence type="inferred from homology"/>
<dbReference type="Proteomes" id="UP001239019">
    <property type="component" value="Unassembled WGS sequence"/>
</dbReference>
<comment type="similarity">
    <text evidence="9">Belongs to the aromatic-ring hydroxylase family. KMO subfamily.</text>
</comment>
<evidence type="ECO:0000256" key="1">
    <source>
        <dbReference type="ARBA" id="ARBA00001974"/>
    </source>
</evidence>
<keyword evidence="4 9" id="KW-0274">FAD</keyword>
<dbReference type="HAMAP" id="MF_01971">
    <property type="entry name" value="Kynurenine_monooxygenase"/>
    <property type="match status" value="1"/>
</dbReference>
<dbReference type="InterPro" id="IPR036188">
    <property type="entry name" value="FAD/NAD-bd_sf"/>
</dbReference>
<dbReference type="Pfam" id="PF01494">
    <property type="entry name" value="FAD_binding_3"/>
    <property type="match status" value="1"/>
</dbReference>
<evidence type="ECO:0000259" key="10">
    <source>
        <dbReference type="Pfam" id="PF01494"/>
    </source>
</evidence>
<keyword evidence="5 9" id="KW-0521">NADP</keyword>
<protein>
    <recommendedName>
        <fullName evidence="9">Kynurenine 3-monooxygenase</fullName>
        <ecNumber evidence="9">1.14.13.9</ecNumber>
    </recommendedName>
    <alternativeName>
        <fullName evidence="9">Kynurenine 3-hydroxylase</fullName>
    </alternativeName>
</protein>
<accession>A0ABU0W9N4</accession>
<evidence type="ECO:0000256" key="4">
    <source>
        <dbReference type="ARBA" id="ARBA00022827"/>
    </source>
</evidence>
<comment type="pathway">
    <text evidence="9">Cofactor biosynthesis; NAD(+) biosynthesis; quinolinate from L-kynurenine: step 1/3.</text>
</comment>
<dbReference type="InterPro" id="IPR027545">
    <property type="entry name" value="Kynurenine_monooxygenase"/>
</dbReference>
<evidence type="ECO:0000256" key="5">
    <source>
        <dbReference type="ARBA" id="ARBA00022857"/>
    </source>
</evidence>
<comment type="function">
    <text evidence="9">Catalyzes the hydroxylation of L-kynurenine (L-Kyn) to form 3-hydroxy-L-kynurenine (L-3OHKyn). Required for synthesis of quinolinic acid.</text>
</comment>
<evidence type="ECO:0000256" key="6">
    <source>
        <dbReference type="ARBA" id="ARBA00023002"/>
    </source>
</evidence>
<gene>
    <name evidence="9" type="primary">kmo</name>
    <name evidence="11" type="ORF">RBH19_11315</name>
</gene>
<dbReference type="EC" id="1.14.13.9" evidence="9"/>
<evidence type="ECO:0000313" key="11">
    <source>
        <dbReference type="EMBL" id="MDQ2070468.1"/>
    </source>
</evidence>
<comment type="catalytic activity">
    <reaction evidence="8 9">
        <text>L-kynurenine + NADPH + O2 + H(+) = 3-hydroxy-L-kynurenine + NADP(+) + H2O</text>
        <dbReference type="Rhea" id="RHEA:20545"/>
        <dbReference type="ChEBI" id="CHEBI:15377"/>
        <dbReference type="ChEBI" id="CHEBI:15378"/>
        <dbReference type="ChEBI" id="CHEBI:15379"/>
        <dbReference type="ChEBI" id="CHEBI:57783"/>
        <dbReference type="ChEBI" id="CHEBI:57959"/>
        <dbReference type="ChEBI" id="CHEBI:58125"/>
        <dbReference type="ChEBI" id="CHEBI:58349"/>
        <dbReference type="EC" id="1.14.13.9"/>
    </reaction>
</comment>
<name>A0ABU0W9N4_9GAMM</name>
<keyword evidence="6 9" id="KW-0560">Oxidoreductase</keyword>
<keyword evidence="3 9" id="KW-0662">Pyridine nucleotide biosynthesis</keyword>
<reference evidence="11 12" key="1">
    <citation type="submission" date="2023-08" db="EMBL/GenBank/DDBJ databases">
        <title>Whole-genome sequencing of halo(alkali)philic microorganisms from hypersaline lakes.</title>
        <authorList>
            <person name="Sorokin D.Y."/>
            <person name="Abbas B."/>
            <person name="Merkel A.Y."/>
        </authorList>
    </citation>
    <scope>NUCLEOTIDE SEQUENCE [LARGE SCALE GENOMIC DNA]</scope>
    <source>
        <strain evidence="11 12">AB-CW4</strain>
    </source>
</reference>
<evidence type="ECO:0000256" key="7">
    <source>
        <dbReference type="ARBA" id="ARBA00023033"/>
    </source>
</evidence>
<dbReference type="Gene3D" id="3.50.50.60">
    <property type="entry name" value="FAD/NAD(P)-binding domain"/>
    <property type="match status" value="1"/>
</dbReference>
<keyword evidence="7 9" id="KW-0503">Monooxygenase</keyword>
<dbReference type="InterPro" id="IPR002938">
    <property type="entry name" value="FAD-bd"/>
</dbReference>
<dbReference type="PRINTS" id="PR00420">
    <property type="entry name" value="RNGMNOXGNASE"/>
</dbReference>
<evidence type="ECO:0000256" key="8">
    <source>
        <dbReference type="ARBA" id="ARBA00047818"/>
    </source>
</evidence>
<evidence type="ECO:0000313" key="12">
    <source>
        <dbReference type="Proteomes" id="UP001239019"/>
    </source>
</evidence>
<keyword evidence="12" id="KW-1185">Reference proteome</keyword>
<feature type="domain" description="FAD-binding" evidence="10">
    <location>
        <begin position="6"/>
        <end position="356"/>
    </location>
</feature>
<dbReference type="SUPFAM" id="SSF51905">
    <property type="entry name" value="FAD/NAD(P)-binding domain"/>
    <property type="match status" value="1"/>
</dbReference>
<evidence type="ECO:0000256" key="3">
    <source>
        <dbReference type="ARBA" id="ARBA00022642"/>
    </source>
</evidence>
<dbReference type="EMBL" id="JAVDDT010000007">
    <property type="protein sequence ID" value="MDQ2070468.1"/>
    <property type="molecule type" value="Genomic_DNA"/>
</dbReference>
<evidence type="ECO:0000256" key="9">
    <source>
        <dbReference type="HAMAP-Rule" id="MF_01971"/>
    </source>
</evidence>
<comment type="cofactor">
    <cofactor evidence="1 9">
        <name>FAD</name>
        <dbReference type="ChEBI" id="CHEBI:57692"/>
    </cofactor>
</comment>
<dbReference type="RefSeq" id="WP_306728968.1">
    <property type="nucleotide sequence ID" value="NZ_JAVDDT010000007.1"/>
</dbReference>
<dbReference type="PANTHER" id="PTHR46028">
    <property type="entry name" value="KYNURENINE 3-MONOOXYGENASE"/>
    <property type="match status" value="1"/>
</dbReference>
<organism evidence="11 12">
    <name type="scientific">Natronospira bacteriovora</name>
    <dbReference type="NCBI Taxonomy" id="3069753"/>
    <lineage>
        <taxon>Bacteria</taxon>
        <taxon>Pseudomonadati</taxon>
        <taxon>Pseudomonadota</taxon>
        <taxon>Gammaproteobacteria</taxon>
        <taxon>Natronospirales</taxon>
        <taxon>Natronospiraceae</taxon>
        <taxon>Natronospira</taxon>
    </lineage>
</organism>
<dbReference type="PANTHER" id="PTHR46028:SF2">
    <property type="entry name" value="KYNURENINE 3-MONOOXYGENASE"/>
    <property type="match status" value="1"/>
</dbReference>
<evidence type="ECO:0000256" key="2">
    <source>
        <dbReference type="ARBA" id="ARBA00022630"/>
    </source>
</evidence>
<comment type="caution">
    <text evidence="11">The sequence shown here is derived from an EMBL/GenBank/DDBJ whole genome shotgun (WGS) entry which is preliminary data.</text>
</comment>
<keyword evidence="2 9" id="KW-0285">Flavoprotein</keyword>